<dbReference type="Proteomes" id="UP000253729">
    <property type="component" value="Unassembled WGS sequence"/>
</dbReference>
<dbReference type="AlphaFoldDB" id="A0A3F3QJE6"/>
<keyword evidence="2" id="KW-1185">Reference proteome</keyword>
<dbReference type="RefSeq" id="XP_026632333.1">
    <property type="nucleotide sequence ID" value="XM_026764147.1"/>
</dbReference>
<proteinExistence type="predicted"/>
<protein>
    <submittedName>
        <fullName evidence="1">Uncharacterized protein</fullName>
    </submittedName>
</protein>
<sequence length="66" mass="7571">MLCSHSHCRVVQELMDLTRVSLLPSKNSIQDHGAVLLLEREKRLTFSQLSGWLDRPPVLVRRLHPG</sequence>
<gene>
    <name evidence="1" type="ORF">BDQ94DRAFT_132861</name>
</gene>
<evidence type="ECO:0000313" key="1">
    <source>
        <dbReference type="EMBL" id="RDH39311.1"/>
    </source>
</evidence>
<evidence type="ECO:0000313" key="2">
    <source>
        <dbReference type="Proteomes" id="UP000253729"/>
    </source>
</evidence>
<accession>A0A3F3QJE6</accession>
<organism evidence="1 2">
    <name type="scientific">Aspergillus welwitschiae</name>
    <dbReference type="NCBI Taxonomy" id="1341132"/>
    <lineage>
        <taxon>Eukaryota</taxon>
        <taxon>Fungi</taxon>
        <taxon>Dikarya</taxon>
        <taxon>Ascomycota</taxon>
        <taxon>Pezizomycotina</taxon>
        <taxon>Eurotiomycetes</taxon>
        <taxon>Eurotiomycetidae</taxon>
        <taxon>Eurotiales</taxon>
        <taxon>Aspergillaceae</taxon>
        <taxon>Aspergillus</taxon>
        <taxon>Aspergillus subgen. Circumdati</taxon>
    </lineage>
</organism>
<name>A0A3F3QJE6_9EURO</name>
<dbReference type="GeneID" id="38132503"/>
<reference evidence="1 2" key="1">
    <citation type="submission" date="2018-07" db="EMBL/GenBank/DDBJ databases">
        <title>The genomes of Aspergillus section Nigri reveals drivers in fungal speciation.</title>
        <authorList>
            <consortium name="DOE Joint Genome Institute"/>
            <person name="Vesth T.C."/>
            <person name="Nybo J."/>
            <person name="Theobald S."/>
            <person name="Brandl J."/>
            <person name="Frisvad J.C."/>
            <person name="Nielsen K.F."/>
            <person name="Lyhne E.K."/>
            <person name="Kogle M.E."/>
            <person name="Kuo A."/>
            <person name="Riley R."/>
            <person name="Clum A."/>
            <person name="Nolan M."/>
            <person name="Lipzen A."/>
            <person name="Salamov A."/>
            <person name="Henrissat B."/>
            <person name="Wiebenga A."/>
            <person name="De vries R.P."/>
            <person name="Grigoriev I.V."/>
            <person name="Mortensen U.H."/>
            <person name="Andersen M.R."/>
            <person name="Baker S.E."/>
        </authorList>
    </citation>
    <scope>NUCLEOTIDE SEQUENCE [LARGE SCALE GENOMIC DNA]</scope>
    <source>
        <strain evidence="1 2">CBS 139.54b</strain>
    </source>
</reference>
<dbReference type="EMBL" id="KZ852032">
    <property type="protein sequence ID" value="RDH39311.1"/>
    <property type="molecule type" value="Genomic_DNA"/>
</dbReference>